<keyword evidence="3" id="KW-0540">Nuclease</keyword>
<gene>
    <name evidence="8" type="ORF">A2903_02230</name>
</gene>
<evidence type="ECO:0000256" key="5">
    <source>
        <dbReference type="ARBA" id="ARBA00022801"/>
    </source>
</evidence>
<evidence type="ECO:0000256" key="3">
    <source>
        <dbReference type="ARBA" id="ARBA00022722"/>
    </source>
</evidence>
<name>A0A1F6WNP4_9BACT</name>
<dbReference type="GO" id="GO:0003729">
    <property type="term" value="F:mRNA binding"/>
    <property type="evidence" value="ECO:0007669"/>
    <property type="project" value="InterPro"/>
</dbReference>
<keyword evidence="4" id="KW-0255">Endonuclease</keyword>
<keyword evidence="5" id="KW-0378">Hydrolase</keyword>
<evidence type="ECO:0000313" key="9">
    <source>
        <dbReference type="Proteomes" id="UP000178184"/>
    </source>
</evidence>
<dbReference type="Pfam" id="PF07927">
    <property type="entry name" value="HicA_toxin"/>
    <property type="match status" value="1"/>
</dbReference>
<keyword evidence="6" id="KW-0694">RNA-binding</keyword>
<evidence type="ECO:0000256" key="2">
    <source>
        <dbReference type="ARBA" id="ARBA00022649"/>
    </source>
</evidence>
<dbReference type="GO" id="GO:0004519">
    <property type="term" value="F:endonuclease activity"/>
    <property type="evidence" value="ECO:0007669"/>
    <property type="project" value="UniProtKB-KW"/>
</dbReference>
<evidence type="ECO:0000256" key="7">
    <source>
        <dbReference type="ARBA" id="ARBA00023016"/>
    </source>
</evidence>
<evidence type="ECO:0000256" key="6">
    <source>
        <dbReference type="ARBA" id="ARBA00022884"/>
    </source>
</evidence>
<protein>
    <submittedName>
        <fullName evidence="8">Addiction module toxin, HicA family</fullName>
    </submittedName>
</protein>
<dbReference type="EMBL" id="MFUO01000026">
    <property type="protein sequence ID" value="OGI83511.1"/>
    <property type="molecule type" value="Genomic_DNA"/>
</dbReference>
<organism evidence="8 9">
    <name type="scientific">Candidatus Nomurabacteria bacterium RIFCSPLOWO2_01_FULL_33_17</name>
    <dbReference type="NCBI Taxonomy" id="1801764"/>
    <lineage>
        <taxon>Bacteria</taxon>
        <taxon>Candidatus Nomuraibacteriota</taxon>
    </lineage>
</organism>
<keyword evidence="2" id="KW-1277">Toxin-antitoxin system</keyword>
<dbReference type="Proteomes" id="UP000178184">
    <property type="component" value="Unassembled WGS sequence"/>
</dbReference>
<dbReference type="InterPro" id="IPR038570">
    <property type="entry name" value="HicA_sf"/>
</dbReference>
<sequence>MKQNDLIKHIRKHGCVFIREGSSHSVWYNPLTGRTSTIPRHSEINTYTGKKICNDLGVVIINKK</sequence>
<dbReference type="InterPro" id="IPR012933">
    <property type="entry name" value="HicA_mRNA_interferase"/>
</dbReference>
<comment type="similarity">
    <text evidence="1">Belongs to the HicA mRNA interferase family.</text>
</comment>
<reference evidence="8 9" key="1">
    <citation type="journal article" date="2016" name="Nat. Commun.">
        <title>Thousands of microbial genomes shed light on interconnected biogeochemical processes in an aquifer system.</title>
        <authorList>
            <person name="Anantharaman K."/>
            <person name="Brown C.T."/>
            <person name="Hug L.A."/>
            <person name="Sharon I."/>
            <person name="Castelle C.J."/>
            <person name="Probst A.J."/>
            <person name="Thomas B.C."/>
            <person name="Singh A."/>
            <person name="Wilkins M.J."/>
            <person name="Karaoz U."/>
            <person name="Brodie E.L."/>
            <person name="Williams K.H."/>
            <person name="Hubbard S.S."/>
            <person name="Banfield J.F."/>
        </authorList>
    </citation>
    <scope>NUCLEOTIDE SEQUENCE [LARGE SCALE GENOMIC DNA]</scope>
</reference>
<evidence type="ECO:0000256" key="4">
    <source>
        <dbReference type="ARBA" id="ARBA00022759"/>
    </source>
</evidence>
<accession>A0A1F6WNP4</accession>
<proteinExistence type="inferred from homology"/>
<dbReference type="AlphaFoldDB" id="A0A1F6WNP4"/>
<keyword evidence="7" id="KW-0346">Stress response</keyword>
<comment type="caution">
    <text evidence="8">The sequence shown here is derived from an EMBL/GenBank/DDBJ whole genome shotgun (WGS) entry which is preliminary data.</text>
</comment>
<evidence type="ECO:0000256" key="1">
    <source>
        <dbReference type="ARBA" id="ARBA00006620"/>
    </source>
</evidence>
<dbReference type="SUPFAM" id="SSF54786">
    <property type="entry name" value="YcfA/nrd intein domain"/>
    <property type="match status" value="1"/>
</dbReference>
<dbReference type="GO" id="GO:0016787">
    <property type="term" value="F:hydrolase activity"/>
    <property type="evidence" value="ECO:0007669"/>
    <property type="project" value="UniProtKB-KW"/>
</dbReference>
<evidence type="ECO:0000313" key="8">
    <source>
        <dbReference type="EMBL" id="OGI83511.1"/>
    </source>
</evidence>
<dbReference type="Gene3D" id="3.30.920.30">
    <property type="entry name" value="Hypothetical protein"/>
    <property type="match status" value="1"/>
</dbReference>